<feature type="transmembrane region" description="Helical" evidence="1">
    <location>
        <begin position="12"/>
        <end position="30"/>
    </location>
</feature>
<dbReference type="AlphaFoldDB" id="A0A0E9SQY3"/>
<name>A0A0E9SQY3_ANGAN</name>
<reference evidence="2" key="2">
    <citation type="journal article" date="2015" name="Fish Shellfish Immunol.">
        <title>Early steps in the European eel (Anguilla anguilla)-Vibrio vulnificus interaction in the gills: Role of the RtxA13 toxin.</title>
        <authorList>
            <person name="Callol A."/>
            <person name="Pajuelo D."/>
            <person name="Ebbesson L."/>
            <person name="Teles M."/>
            <person name="MacKenzie S."/>
            <person name="Amaro C."/>
        </authorList>
    </citation>
    <scope>NUCLEOTIDE SEQUENCE</scope>
</reference>
<accession>A0A0E9SQY3</accession>
<keyword evidence="1" id="KW-1133">Transmembrane helix</keyword>
<protein>
    <submittedName>
        <fullName evidence="2">Uncharacterized protein</fullName>
    </submittedName>
</protein>
<evidence type="ECO:0000313" key="2">
    <source>
        <dbReference type="EMBL" id="JAH43739.1"/>
    </source>
</evidence>
<sequence>MLQKWTLKKFSEFLYVCIYIHIHMNIYMYIHAHTHTIQAKSIRPLVVFILRNKKM</sequence>
<reference evidence="2" key="1">
    <citation type="submission" date="2014-11" db="EMBL/GenBank/DDBJ databases">
        <authorList>
            <person name="Amaro Gonzalez C."/>
        </authorList>
    </citation>
    <scope>NUCLEOTIDE SEQUENCE</scope>
</reference>
<keyword evidence="1" id="KW-0472">Membrane</keyword>
<evidence type="ECO:0000256" key="1">
    <source>
        <dbReference type="SAM" id="Phobius"/>
    </source>
</evidence>
<proteinExistence type="predicted"/>
<keyword evidence="1" id="KW-0812">Transmembrane</keyword>
<organism evidence="2">
    <name type="scientific">Anguilla anguilla</name>
    <name type="common">European freshwater eel</name>
    <name type="synonym">Muraena anguilla</name>
    <dbReference type="NCBI Taxonomy" id="7936"/>
    <lineage>
        <taxon>Eukaryota</taxon>
        <taxon>Metazoa</taxon>
        <taxon>Chordata</taxon>
        <taxon>Craniata</taxon>
        <taxon>Vertebrata</taxon>
        <taxon>Euteleostomi</taxon>
        <taxon>Actinopterygii</taxon>
        <taxon>Neopterygii</taxon>
        <taxon>Teleostei</taxon>
        <taxon>Anguilliformes</taxon>
        <taxon>Anguillidae</taxon>
        <taxon>Anguilla</taxon>
    </lineage>
</organism>
<dbReference type="EMBL" id="GBXM01064838">
    <property type="protein sequence ID" value="JAH43739.1"/>
    <property type="molecule type" value="Transcribed_RNA"/>
</dbReference>